<protein>
    <recommendedName>
        <fullName evidence="3">Nucleoside 2-deoxyribosyltransferase</fullName>
    </recommendedName>
</protein>
<evidence type="ECO:0000313" key="2">
    <source>
        <dbReference type="Proteomes" id="UP000248745"/>
    </source>
</evidence>
<gene>
    <name evidence="1" type="ORF">DN068_16400</name>
</gene>
<sequence>MIQIVQAPNPYDATRLKTIFMAGSIEMGKAVLWQEELIAQIKNVFGDQDLFILNPRRDDWNSSWVQEKENAPFHEQVSWELEGLENADCIVYFLQAGTISPITLLELGLYARSNKIMVLCEKGFHRKGNVDIVCERYGIPQYETLSEVVLALEKLLA</sequence>
<organism evidence="1 2">
    <name type="scientific">Taibaiella soli</name>
    <dbReference type="NCBI Taxonomy" id="1649169"/>
    <lineage>
        <taxon>Bacteria</taxon>
        <taxon>Pseudomonadati</taxon>
        <taxon>Bacteroidota</taxon>
        <taxon>Chitinophagia</taxon>
        <taxon>Chitinophagales</taxon>
        <taxon>Chitinophagaceae</taxon>
        <taxon>Taibaiella</taxon>
    </lineage>
</organism>
<dbReference type="SUPFAM" id="SSF52309">
    <property type="entry name" value="N-(deoxy)ribosyltransferase-like"/>
    <property type="match status" value="1"/>
</dbReference>
<dbReference type="InterPro" id="IPR039470">
    <property type="entry name" value="Nuc_deoxyri_tr2"/>
</dbReference>
<dbReference type="OrthoDB" id="275473at2"/>
<dbReference type="AlphaFoldDB" id="A0A2W2AHE7"/>
<dbReference type="RefSeq" id="WP_111000024.1">
    <property type="nucleotide sequence ID" value="NZ_QKTW01000022.1"/>
</dbReference>
<reference evidence="1 2" key="1">
    <citation type="submission" date="2018-06" db="EMBL/GenBank/DDBJ databases">
        <title>Mucibacter soli gen. nov., sp. nov., a new member of the family Chitinophagaceae producing mucin.</title>
        <authorList>
            <person name="Kim M.-K."/>
            <person name="Park S."/>
            <person name="Kim T.-S."/>
            <person name="Joung Y."/>
            <person name="Han J.-H."/>
            <person name="Kim S.B."/>
        </authorList>
    </citation>
    <scope>NUCLEOTIDE SEQUENCE [LARGE SCALE GENOMIC DNA]</scope>
    <source>
        <strain evidence="1 2">R1-15</strain>
    </source>
</reference>
<comment type="caution">
    <text evidence="1">The sequence shown here is derived from an EMBL/GenBank/DDBJ whole genome shotgun (WGS) entry which is preliminary data.</text>
</comment>
<evidence type="ECO:0008006" key="3">
    <source>
        <dbReference type="Google" id="ProtNLM"/>
    </source>
</evidence>
<dbReference type="Gene3D" id="3.40.50.450">
    <property type="match status" value="1"/>
</dbReference>
<dbReference type="Pfam" id="PF15891">
    <property type="entry name" value="Nuc_deoxyri_tr2"/>
    <property type="match status" value="1"/>
</dbReference>
<name>A0A2W2AHE7_9BACT</name>
<proteinExistence type="predicted"/>
<accession>A0A2W2AHE7</accession>
<keyword evidence="2" id="KW-1185">Reference proteome</keyword>
<evidence type="ECO:0000313" key="1">
    <source>
        <dbReference type="EMBL" id="PZF71650.1"/>
    </source>
</evidence>
<dbReference type="EMBL" id="QKTW01000022">
    <property type="protein sequence ID" value="PZF71650.1"/>
    <property type="molecule type" value="Genomic_DNA"/>
</dbReference>
<dbReference type="Proteomes" id="UP000248745">
    <property type="component" value="Unassembled WGS sequence"/>
</dbReference>